<evidence type="ECO:0000256" key="7">
    <source>
        <dbReference type="ARBA" id="ARBA00022729"/>
    </source>
</evidence>
<feature type="region of interest" description="Disordered" evidence="15">
    <location>
        <begin position="284"/>
        <end position="326"/>
    </location>
</feature>
<dbReference type="Proteomes" id="UP000490800">
    <property type="component" value="Unassembled WGS sequence"/>
</dbReference>
<evidence type="ECO:0000256" key="4">
    <source>
        <dbReference type="ARBA" id="ARBA00022475"/>
    </source>
</evidence>
<comment type="similarity">
    <text evidence="2 14">Belongs to the cytochrome c oxidase subunit 2 family.</text>
</comment>
<evidence type="ECO:0000256" key="5">
    <source>
        <dbReference type="ARBA" id="ARBA00022660"/>
    </source>
</evidence>
<comment type="function">
    <text evidence="14">Catalyzes quinol oxidation with the concomitant reduction of oxygen to water. Subunit II transfers the electrons from a quinol to the binuclear center of the catalytic subunit I.</text>
</comment>
<keyword evidence="3 14" id="KW-0813">Transport</keyword>
<dbReference type="PROSITE" id="PS50999">
    <property type="entry name" value="COX2_TM"/>
    <property type="match status" value="1"/>
</dbReference>
<evidence type="ECO:0000259" key="18">
    <source>
        <dbReference type="PROSITE" id="PS50999"/>
    </source>
</evidence>
<feature type="domain" description="Cytochrome oxidase subunit II transmembrane region profile" evidence="18">
    <location>
        <begin position="22"/>
        <end position="120"/>
    </location>
</feature>
<keyword evidence="8 14" id="KW-0249">Electron transport</keyword>
<keyword evidence="20" id="KW-1185">Reference proteome</keyword>
<dbReference type="OrthoDB" id="9783445at2"/>
<evidence type="ECO:0000256" key="10">
    <source>
        <dbReference type="ARBA" id="ARBA00023002"/>
    </source>
</evidence>
<dbReference type="EC" id="1.10.3.-" evidence="14"/>
<dbReference type="GO" id="GO:0009486">
    <property type="term" value="F:cytochrome bo3 ubiquinol oxidase activity"/>
    <property type="evidence" value="ECO:0007669"/>
    <property type="project" value="InterPro"/>
</dbReference>
<feature type="domain" description="Cytochrome oxidase subunit II copper A binding" evidence="17">
    <location>
        <begin position="126"/>
        <end position="238"/>
    </location>
</feature>
<evidence type="ECO:0000256" key="12">
    <source>
        <dbReference type="ARBA" id="ARBA00023139"/>
    </source>
</evidence>
<sequence length="326" mass="35941">MKKAKLFRRFTASAMLVLMAVLSAGCDLIVLDPKGPIGQQQLDLIIISTILCLVIIAPVLIITFVIVWRYRDKPGRKAKYEPNWEHSTKLETIWWGIPIIIILALAVVTVKYTYALEPSKPIEAEAKPITIQVTSLDWKWLFKYPEQGIATVNYVQFPEDVPVRFELTADSPMNSFWIPQLGGQVYTMSGMAMKLHLMADEPGEYMGSGANFTGRDFGSMRFVAKATSQQEFDEWVKKTKAESPALTMDGYKALAVQGVSEVKSYSSFPNGLFEQIVTKYGAHNNHGATGENSKPAEGAADKSSTDGNTSSDGAAKKDEHSGHSGH</sequence>
<keyword evidence="7" id="KW-0732">Signal</keyword>
<dbReference type="PIRSF" id="PIRSF000292">
    <property type="entry name" value="Ubi_od_II"/>
    <property type="match status" value="1"/>
</dbReference>
<dbReference type="InterPro" id="IPR002429">
    <property type="entry name" value="CcO_II-like_C"/>
</dbReference>
<keyword evidence="4 14" id="KW-1003">Cell membrane</keyword>
<dbReference type="PROSITE" id="PS51257">
    <property type="entry name" value="PROKAR_LIPOPROTEIN"/>
    <property type="match status" value="1"/>
</dbReference>
<keyword evidence="5 14" id="KW-0679">Respiratory chain</keyword>
<keyword evidence="9 16" id="KW-1133">Transmembrane helix</keyword>
<dbReference type="Pfam" id="PF06481">
    <property type="entry name" value="COX_ARM"/>
    <property type="match status" value="1"/>
</dbReference>
<keyword evidence="10 14" id="KW-0560">Oxidoreductase</keyword>
<dbReference type="EMBL" id="RHLK01000005">
    <property type="protein sequence ID" value="MVP00244.1"/>
    <property type="molecule type" value="Genomic_DNA"/>
</dbReference>
<dbReference type="InterPro" id="IPR036257">
    <property type="entry name" value="Cyt_c_oxidase_su2_TM_sf"/>
</dbReference>
<dbReference type="InterPro" id="IPR034227">
    <property type="entry name" value="CuRO_UO_II"/>
</dbReference>
<dbReference type="Gene3D" id="1.10.287.90">
    <property type="match status" value="1"/>
</dbReference>
<dbReference type="GO" id="GO:0042773">
    <property type="term" value="P:ATP synthesis coupled electron transport"/>
    <property type="evidence" value="ECO:0007669"/>
    <property type="project" value="TreeGrafter"/>
</dbReference>
<keyword evidence="13" id="KW-0449">Lipoprotein</keyword>
<evidence type="ECO:0000256" key="16">
    <source>
        <dbReference type="SAM" id="Phobius"/>
    </source>
</evidence>
<dbReference type="InterPro" id="IPR011759">
    <property type="entry name" value="Cyt_c_oxidase_su2_TM_dom"/>
</dbReference>
<comment type="catalytic activity">
    <reaction evidence="14">
        <text>2 a quinol + O2 = 2 a quinone + 2 H2O</text>
        <dbReference type="Rhea" id="RHEA:55376"/>
        <dbReference type="ChEBI" id="CHEBI:15377"/>
        <dbReference type="ChEBI" id="CHEBI:15379"/>
        <dbReference type="ChEBI" id="CHEBI:24646"/>
        <dbReference type="ChEBI" id="CHEBI:132124"/>
    </reaction>
</comment>
<evidence type="ECO:0000256" key="2">
    <source>
        <dbReference type="ARBA" id="ARBA00007866"/>
    </source>
</evidence>
<evidence type="ECO:0000256" key="14">
    <source>
        <dbReference type="PIRNR" id="PIRNR000292"/>
    </source>
</evidence>
<dbReference type="InterPro" id="IPR045187">
    <property type="entry name" value="CcO_II"/>
</dbReference>
<proteinExistence type="inferred from homology"/>
<feature type="compositionally biased region" description="Basic and acidic residues" evidence="15">
    <location>
        <begin position="314"/>
        <end position="326"/>
    </location>
</feature>
<evidence type="ECO:0000256" key="1">
    <source>
        <dbReference type="ARBA" id="ARBA00004651"/>
    </source>
</evidence>
<dbReference type="GO" id="GO:0016682">
    <property type="term" value="F:oxidoreductase activity, acting on diphenols and related substances as donors, oxygen as acceptor"/>
    <property type="evidence" value="ECO:0007669"/>
    <property type="project" value="InterPro"/>
</dbReference>
<evidence type="ECO:0000256" key="3">
    <source>
        <dbReference type="ARBA" id="ARBA00022448"/>
    </source>
</evidence>
<reference evidence="19 20" key="1">
    <citation type="journal article" date="2019" name="Microorganisms">
        <title>Paenibacillus lutrae sp. nov., A Chitinolytic Species Isolated from A River Otter in Castril Natural Park, Granada, Spain.</title>
        <authorList>
            <person name="Rodriguez M."/>
            <person name="Reina J.C."/>
            <person name="Bejar V."/>
            <person name="Llamas I."/>
        </authorList>
    </citation>
    <scope>NUCLEOTIDE SEQUENCE [LARGE SCALE GENOMIC DNA]</scope>
    <source>
        <strain evidence="19 20">N10</strain>
    </source>
</reference>
<keyword evidence="6 16" id="KW-0812">Transmembrane</keyword>
<dbReference type="AlphaFoldDB" id="A0A7X3FIR4"/>
<evidence type="ECO:0000256" key="6">
    <source>
        <dbReference type="ARBA" id="ARBA00022692"/>
    </source>
</evidence>
<dbReference type="GO" id="GO:0005507">
    <property type="term" value="F:copper ion binding"/>
    <property type="evidence" value="ECO:0007669"/>
    <property type="project" value="InterPro"/>
</dbReference>
<dbReference type="GO" id="GO:0004129">
    <property type="term" value="F:cytochrome-c oxidase activity"/>
    <property type="evidence" value="ECO:0007669"/>
    <property type="project" value="UniProtKB-UniRule"/>
</dbReference>
<accession>A0A7X3FIR4</accession>
<dbReference type="InterPro" id="IPR006333">
    <property type="entry name" value="Cyt_o_ubiquinol_oxidase_su2"/>
</dbReference>
<dbReference type="GO" id="GO:0005886">
    <property type="term" value="C:plasma membrane"/>
    <property type="evidence" value="ECO:0007669"/>
    <property type="project" value="UniProtKB-SubCell"/>
</dbReference>
<evidence type="ECO:0000256" key="13">
    <source>
        <dbReference type="ARBA" id="ARBA00023288"/>
    </source>
</evidence>
<dbReference type="PROSITE" id="PS50857">
    <property type="entry name" value="COX2_CUA"/>
    <property type="match status" value="1"/>
</dbReference>
<protein>
    <recommendedName>
        <fullName evidence="14">Quinol oxidase subunit 2</fullName>
        <ecNumber evidence="14">1.10.3.-</ecNumber>
    </recommendedName>
</protein>
<dbReference type="RefSeq" id="WP_157335718.1">
    <property type="nucleotide sequence ID" value="NZ_RHLK01000005.1"/>
</dbReference>
<evidence type="ECO:0000256" key="15">
    <source>
        <dbReference type="SAM" id="MobiDB-lite"/>
    </source>
</evidence>
<keyword evidence="12" id="KW-0564">Palmitate</keyword>
<dbReference type="InterPro" id="IPR008972">
    <property type="entry name" value="Cupredoxin"/>
</dbReference>
<dbReference type="PANTHER" id="PTHR22888">
    <property type="entry name" value="CYTOCHROME C OXIDASE, SUBUNIT II"/>
    <property type="match status" value="1"/>
</dbReference>
<feature type="transmembrane region" description="Helical" evidence="16">
    <location>
        <begin position="44"/>
        <end position="71"/>
    </location>
</feature>
<dbReference type="SUPFAM" id="SSF81464">
    <property type="entry name" value="Cytochrome c oxidase subunit II-like, transmembrane region"/>
    <property type="match status" value="1"/>
</dbReference>
<dbReference type="InterPro" id="IPR010514">
    <property type="entry name" value="COX_ARM"/>
</dbReference>
<evidence type="ECO:0000313" key="20">
    <source>
        <dbReference type="Proteomes" id="UP000490800"/>
    </source>
</evidence>
<name>A0A7X3FIR4_9BACL</name>
<evidence type="ECO:0000256" key="11">
    <source>
        <dbReference type="ARBA" id="ARBA00023136"/>
    </source>
</evidence>
<keyword evidence="11 14" id="KW-0472">Membrane</keyword>
<dbReference type="NCBIfam" id="TIGR01433">
    <property type="entry name" value="CyoA"/>
    <property type="match status" value="1"/>
</dbReference>
<organism evidence="19 20">
    <name type="scientific">Paenibacillus lutrae</name>
    <dbReference type="NCBI Taxonomy" id="2078573"/>
    <lineage>
        <taxon>Bacteria</taxon>
        <taxon>Bacillati</taxon>
        <taxon>Bacillota</taxon>
        <taxon>Bacilli</taxon>
        <taxon>Bacillales</taxon>
        <taxon>Paenibacillaceae</taxon>
        <taxon>Paenibacillus</taxon>
    </lineage>
</organism>
<gene>
    <name evidence="19" type="primary">cyoA</name>
    <name evidence="19" type="ORF">EDM21_12045</name>
</gene>
<dbReference type="PANTHER" id="PTHR22888:SF18">
    <property type="entry name" value="CYTOCHROME BO(3) UBIQUINOL OXIDASE SUBUNIT 2"/>
    <property type="match status" value="1"/>
</dbReference>
<dbReference type="SUPFAM" id="SSF49503">
    <property type="entry name" value="Cupredoxins"/>
    <property type="match status" value="1"/>
</dbReference>
<comment type="caution">
    <text evidence="19">The sequence shown here is derived from an EMBL/GenBank/DDBJ whole genome shotgun (WGS) entry which is preliminary data.</text>
</comment>
<evidence type="ECO:0000313" key="19">
    <source>
        <dbReference type="EMBL" id="MVP00244.1"/>
    </source>
</evidence>
<comment type="subcellular location">
    <subcellularLocation>
        <location evidence="1">Cell membrane</location>
        <topology evidence="1">Multi-pass membrane protein</topology>
    </subcellularLocation>
</comment>
<dbReference type="Gene3D" id="2.60.40.420">
    <property type="entry name" value="Cupredoxins - blue copper proteins"/>
    <property type="match status" value="1"/>
</dbReference>
<feature type="transmembrane region" description="Helical" evidence="16">
    <location>
        <begin position="92"/>
        <end position="114"/>
    </location>
</feature>
<dbReference type="CDD" id="cd04212">
    <property type="entry name" value="CuRO_UO_II"/>
    <property type="match status" value="1"/>
</dbReference>
<dbReference type="Pfam" id="PF00116">
    <property type="entry name" value="COX2"/>
    <property type="match status" value="1"/>
</dbReference>
<evidence type="ECO:0000256" key="9">
    <source>
        <dbReference type="ARBA" id="ARBA00022989"/>
    </source>
</evidence>
<evidence type="ECO:0000256" key="8">
    <source>
        <dbReference type="ARBA" id="ARBA00022982"/>
    </source>
</evidence>
<evidence type="ECO:0000259" key="17">
    <source>
        <dbReference type="PROSITE" id="PS50857"/>
    </source>
</evidence>